<dbReference type="GO" id="GO:0003824">
    <property type="term" value="F:catalytic activity"/>
    <property type="evidence" value="ECO:0007669"/>
    <property type="project" value="UniProtKB-ARBA"/>
</dbReference>
<dbReference type="EMBL" id="QJKB01000004">
    <property type="protein sequence ID" value="PXX43162.1"/>
    <property type="molecule type" value="Genomic_DNA"/>
</dbReference>
<dbReference type="SMART" id="SM00091">
    <property type="entry name" value="PAS"/>
    <property type="match status" value="2"/>
</dbReference>
<dbReference type="FunFam" id="3.30.70.270:FF:000001">
    <property type="entry name" value="Diguanylate cyclase domain protein"/>
    <property type="match status" value="1"/>
</dbReference>
<dbReference type="InterPro" id="IPR001610">
    <property type="entry name" value="PAC"/>
</dbReference>
<comment type="caution">
    <text evidence="4">The sequence shown here is derived from an EMBL/GenBank/DDBJ whole genome shotgun (WGS) entry which is preliminary data.</text>
</comment>
<dbReference type="SUPFAM" id="SSF55073">
    <property type="entry name" value="Nucleotide cyclase"/>
    <property type="match status" value="1"/>
</dbReference>
<dbReference type="InterPro" id="IPR000014">
    <property type="entry name" value="PAS"/>
</dbReference>
<dbReference type="AlphaFoldDB" id="A0A318JS55"/>
<evidence type="ECO:0000259" key="3">
    <source>
        <dbReference type="PROSITE" id="PS50887"/>
    </source>
</evidence>
<feature type="domain" description="GGDEF" evidence="3">
    <location>
        <begin position="333"/>
        <end position="467"/>
    </location>
</feature>
<name>A0A318JS55_9BURK</name>
<dbReference type="CDD" id="cd00130">
    <property type="entry name" value="PAS"/>
    <property type="match status" value="2"/>
</dbReference>
<dbReference type="PROSITE" id="PS50887">
    <property type="entry name" value="GGDEF"/>
    <property type="match status" value="1"/>
</dbReference>
<dbReference type="PROSITE" id="PS50113">
    <property type="entry name" value="PAC"/>
    <property type="match status" value="1"/>
</dbReference>
<reference evidence="4 5" key="1">
    <citation type="submission" date="2018-05" db="EMBL/GenBank/DDBJ databases">
        <title>Genomic Encyclopedia of Type Strains, Phase IV (KMG-IV): sequencing the most valuable type-strain genomes for metagenomic binning, comparative biology and taxonomic classification.</title>
        <authorList>
            <person name="Goeker M."/>
        </authorList>
    </citation>
    <scope>NUCLEOTIDE SEQUENCE [LARGE SCALE GENOMIC DNA]</scope>
    <source>
        <strain evidence="4 5">DSM 19792</strain>
    </source>
</reference>
<dbReference type="SMART" id="SM00086">
    <property type="entry name" value="PAC"/>
    <property type="match status" value="1"/>
</dbReference>
<proteinExistence type="predicted"/>
<dbReference type="InterPro" id="IPR052163">
    <property type="entry name" value="DGC-Regulatory_Protein"/>
</dbReference>
<accession>A0A318JS55</accession>
<evidence type="ECO:0000313" key="5">
    <source>
        <dbReference type="Proteomes" id="UP000247792"/>
    </source>
</evidence>
<dbReference type="PANTHER" id="PTHR46663">
    <property type="entry name" value="DIGUANYLATE CYCLASE DGCT-RELATED"/>
    <property type="match status" value="1"/>
</dbReference>
<dbReference type="Pfam" id="PF13426">
    <property type="entry name" value="PAS_9"/>
    <property type="match status" value="1"/>
</dbReference>
<dbReference type="NCBIfam" id="TIGR00254">
    <property type="entry name" value="GGDEF"/>
    <property type="match status" value="1"/>
</dbReference>
<dbReference type="NCBIfam" id="TIGR00229">
    <property type="entry name" value="sensory_box"/>
    <property type="match status" value="2"/>
</dbReference>
<dbReference type="InterPro" id="IPR043128">
    <property type="entry name" value="Rev_trsase/Diguanyl_cyclase"/>
</dbReference>
<dbReference type="Pfam" id="PF00990">
    <property type="entry name" value="GGDEF"/>
    <property type="match status" value="1"/>
</dbReference>
<protein>
    <submittedName>
        <fullName evidence="4">PAS domain S-box-containing protein/diguanylate cyclase (GGDEF)-like protein</fullName>
    </submittedName>
</protein>
<evidence type="ECO:0000259" key="1">
    <source>
        <dbReference type="PROSITE" id="PS50112"/>
    </source>
</evidence>
<sequence>MFLFINVSITVNMQKTSASIAFYYFTPLCSAVKYSDGSVLLDSGKAAIGTLLSKENQYAYLFDILPVAVAIVVDGKLAKLNPAALQLLEASDEQLLLGRSVDEYVHPLDQPRSQGRLKKQGDNWANANSKFRVRTSKGNFRMLLVISRGIQFEGRDAVMISGMDMTQHNEMDEQLRLSEFNFRRLFENMQDVYYRTDVHGVVQKVSPAVSKILGYAPEEIEGKPAEALYPSASDRDAFKKEIMMHGMVNDFPGQMVSKDGRVIDISVNSQALFDDDGKFAGVEGICRDVTQRKMLERELQRLATTDSLTGIANRRAFLEHAEHIFKSCQRYQTQMTLMMLDLDFFKNINDEYGHQCGDQALIHFAETVKVELRESDLFGRLGGEEFCVLLQQADRPEAMLVAERIRDHIQSMPLSSASGETFSLTVSIGIAIYRAEDDRLGRLLERADKALYQAKSHGRNQVIWETC</sequence>
<dbReference type="SMART" id="SM00267">
    <property type="entry name" value="GGDEF"/>
    <property type="match status" value="1"/>
</dbReference>
<dbReference type="Proteomes" id="UP000247792">
    <property type="component" value="Unassembled WGS sequence"/>
</dbReference>
<evidence type="ECO:0000313" key="4">
    <source>
        <dbReference type="EMBL" id="PXX43162.1"/>
    </source>
</evidence>
<dbReference type="Gene3D" id="3.30.70.270">
    <property type="match status" value="1"/>
</dbReference>
<keyword evidence="5" id="KW-1185">Reference proteome</keyword>
<dbReference type="Gene3D" id="3.30.450.20">
    <property type="entry name" value="PAS domain"/>
    <property type="match status" value="2"/>
</dbReference>
<dbReference type="InterPro" id="IPR000160">
    <property type="entry name" value="GGDEF_dom"/>
</dbReference>
<dbReference type="InterPro" id="IPR035965">
    <property type="entry name" value="PAS-like_dom_sf"/>
</dbReference>
<gene>
    <name evidence="4" type="ORF">DFR42_104163</name>
</gene>
<dbReference type="PROSITE" id="PS50112">
    <property type="entry name" value="PAS"/>
    <property type="match status" value="1"/>
</dbReference>
<feature type="domain" description="PAS" evidence="1">
    <location>
        <begin position="178"/>
        <end position="231"/>
    </location>
</feature>
<dbReference type="SUPFAM" id="SSF55785">
    <property type="entry name" value="PYP-like sensor domain (PAS domain)"/>
    <property type="match status" value="2"/>
</dbReference>
<dbReference type="InterPro" id="IPR029787">
    <property type="entry name" value="Nucleotide_cyclase"/>
</dbReference>
<dbReference type="InterPro" id="IPR000700">
    <property type="entry name" value="PAS-assoc_C"/>
</dbReference>
<dbReference type="CDD" id="cd01949">
    <property type="entry name" value="GGDEF"/>
    <property type="match status" value="1"/>
</dbReference>
<feature type="domain" description="PAC" evidence="2">
    <location>
        <begin position="249"/>
        <end position="301"/>
    </location>
</feature>
<evidence type="ECO:0000259" key="2">
    <source>
        <dbReference type="PROSITE" id="PS50113"/>
    </source>
</evidence>
<organism evidence="4 5">
    <name type="scientific">Undibacterium pigrum</name>
    <dbReference type="NCBI Taxonomy" id="401470"/>
    <lineage>
        <taxon>Bacteria</taxon>
        <taxon>Pseudomonadati</taxon>
        <taxon>Pseudomonadota</taxon>
        <taxon>Betaproteobacteria</taxon>
        <taxon>Burkholderiales</taxon>
        <taxon>Oxalobacteraceae</taxon>
        <taxon>Undibacterium</taxon>
    </lineage>
</organism>
<dbReference type="PANTHER" id="PTHR46663:SF2">
    <property type="entry name" value="GGDEF DOMAIN-CONTAINING PROTEIN"/>
    <property type="match status" value="1"/>
</dbReference>
<dbReference type="Pfam" id="PF13188">
    <property type="entry name" value="PAS_8"/>
    <property type="match status" value="1"/>
</dbReference>